<dbReference type="STRING" id="762486.SAMN05444411_10667"/>
<dbReference type="PANTHER" id="PTHR33164:SF101">
    <property type="entry name" value="TRANSCRIPTIONAL REPRESSOR MPRA"/>
    <property type="match status" value="1"/>
</dbReference>
<dbReference type="InterPro" id="IPR036388">
    <property type="entry name" value="WH-like_DNA-bd_sf"/>
</dbReference>
<dbReference type="PRINTS" id="PR00598">
    <property type="entry name" value="HTHMARR"/>
</dbReference>
<protein>
    <submittedName>
        <fullName evidence="2">DNA-binding transcriptional regulator, MarR family</fullName>
    </submittedName>
</protein>
<dbReference type="Gene3D" id="1.10.10.10">
    <property type="entry name" value="Winged helix-like DNA-binding domain superfamily/Winged helix DNA-binding domain"/>
    <property type="match status" value="1"/>
</dbReference>
<dbReference type="OrthoDB" id="763883at2"/>
<dbReference type="Proteomes" id="UP000199595">
    <property type="component" value="Unassembled WGS sequence"/>
</dbReference>
<dbReference type="EMBL" id="FNNJ01000006">
    <property type="protein sequence ID" value="SDX49597.1"/>
    <property type="molecule type" value="Genomic_DNA"/>
</dbReference>
<evidence type="ECO:0000313" key="2">
    <source>
        <dbReference type="EMBL" id="SDX49597.1"/>
    </source>
</evidence>
<evidence type="ECO:0000313" key="3">
    <source>
        <dbReference type="Proteomes" id="UP000199595"/>
    </source>
</evidence>
<gene>
    <name evidence="2" type="ORF">SAMN05444411_10667</name>
</gene>
<sequence>MAEFSEEIKSKFPNERVKAMLNIKFTANYLDNIGSSFLKPFNISEQQYNILRILRGAKKAITVKTIKERMVQKSPNSTRLMDKLCDKGLIDRMRCENDRRVVYVEINDKGLALLNKINIEEMDTGISTISNEDAKLLNDLLDKFRENDFKSS</sequence>
<accession>A0A1H3C610</accession>
<dbReference type="SMART" id="SM00347">
    <property type="entry name" value="HTH_MARR"/>
    <property type="match status" value="1"/>
</dbReference>
<dbReference type="SUPFAM" id="SSF46785">
    <property type="entry name" value="Winged helix' DNA-binding domain"/>
    <property type="match status" value="1"/>
</dbReference>
<reference evidence="2 3" key="1">
    <citation type="submission" date="2016-10" db="EMBL/GenBank/DDBJ databases">
        <authorList>
            <person name="de Groot N.N."/>
        </authorList>
    </citation>
    <scope>NUCLEOTIDE SEQUENCE [LARGE SCALE GENOMIC DNA]</scope>
    <source>
        <strain evidence="2 3">DSM 24956</strain>
    </source>
</reference>
<dbReference type="InterPro" id="IPR039422">
    <property type="entry name" value="MarR/SlyA-like"/>
</dbReference>
<dbReference type="RefSeq" id="WP_090123626.1">
    <property type="nucleotide sequence ID" value="NZ_FNNJ01000006.1"/>
</dbReference>
<proteinExistence type="predicted"/>
<dbReference type="InterPro" id="IPR000835">
    <property type="entry name" value="HTH_MarR-typ"/>
</dbReference>
<dbReference type="PANTHER" id="PTHR33164">
    <property type="entry name" value="TRANSCRIPTIONAL REGULATOR, MARR FAMILY"/>
    <property type="match status" value="1"/>
</dbReference>
<dbReference type="AlphaFoldDB" id="A0A1H3C610"/>
<dbReference type="GO" id="GO:0003700">
    <property type="term" value="F:DNA-binding transcription factor activity"/>
    <property type="evidence" value="ECO:0007669"/>
    <property type="project" value="InterPro"/>
</dbReference>
<organism evidence="2 3">
    <name type="scientific">Lutibacter oricola</name>
    <dbReference type="NCBI Taxonomy" id="762486"/>
    <lineage>
        <taxon>Bacteria</taxon>
        <taxon>Pseudomonadati</taxon>
        <taxon>Bacteroidota</taxon>
        <taxon>Flavobacteriia</taxon>
        <taxon>Flavobacteriales</taxon>
        <taxon>Flavobacteriaceae</taxon>
        <taxon>Lutibacter</taxon>
    </lineage>
</organism>
<dbReference type="InterPro" id="IPR036390">
    <property type="entry name" value="WH_DNA-bd_sf"/>
</dbReference>
<dbReference type="Pfam" id="PF01047">
    <property type="entry name" value="MarR"/>
    <property type="match status" value="1"/>
</dbReference>
<dbReference type="PROSITE" id="PS50995">
    <property type="entry name" value="HTH_MARR_2"/>
    <property type="match status" value="1"/>
</dbReference>
<dbReference type="GO" id="GO:0003677">
    <property type="term" value="F:DNA binding"/>
    <property type="evidence" value="ECO:0007669"/>
    <property type="project" value="UniProtKB-KW"/>
</dbReference>
<name>A0A1H3C610_9FLAO</name>
<keyword evidence="3" id="KW-1185">Reference proteome</keyword>
<evidence type="ECO:0000259" key="1">
    <source>
        <dbReference type="PROSITE" id="PS50995"/>
    </source>
</evidence>
<feature type="domain" description="HTH marR-type" evidence="1">
    <location>
        <begin position="1"/>
        <end position="146"/>
    </location>
</feature>
<dbReference type="GO" id="GO:0006950">
    <property type="term" value="P:response to stress"/>
    <property type="evidence" value="ECO:0007669"/>
    <property type="project" value="TreeGrafter"/>
</dbReference>
<keyword evidence="2" id="KW-0238">DNA-binding</keyword>